<dbReference type="GO" id="GO:0006882">
    <property type="term" value="P:intracellular zinc ion homeostasis"/>
    <property type="evidence" value="ECO:0007669"/>
    <property type="project" value="TreeGrafter"/>
</dbReference>
<feature type="region of interest" description="Disordered" evidence="22">
    <location>
        <begin position="186"/>
        <end position="207"/>
    </location>
</feature>
<evidence type="ECO:0000256" key="1">
    <source>
        <dbReference type="ARBA" id="ARBA00004123"/>
    </source>
</evidence>
<dbReference type="NCBIfam" id="TIGR01297">
    <property type="entry name" value="CDF"/>
    <property type="match status" value="1"/>
</dbReference>
<evidence type="ECO:0000256" key="17">
    <source>
        <dbReference type="ARBA" id="ARBA00023242"/>
    </source>
</evidence>
<dbReference type="InterPro" id="IPR009061">
    <property type="entry name" value="DNA-bd_dom_put_sf"/>
</dbReference>
<feature type="region of interest" description="Disordered" evidence="22">
    <location>
        <begin position="94"/>
        <end position="118"/>
    </location>
</feature>
<feature type="transmembrane region" description="Helical" evidence="23">
    <location>
        <begin position="590"/>
        <end position="608"/>
    </location>
</feature>
<evidence type="ECO:0000256" key="21">
    <source>
        <dbReference type="ARBA" id="ARBA00048349"/>
    </source>
</evidence>
<keyword evidence="5" id="KW-0813">Transport</keyword>
<comment type="subcellular location">
    <subcellularLocation>
        <location evidence="3">Endoplasmic reticulum</location>
    </subcellularLocation>
    <subcellularLocation>
        <location evidence="2">Mitochondrion membrane</location>
        <topology evidence="2">Multi-pass membrane protein</topology>
    </subcellularLocation>
    <subcellularLocation>
        <location evidence="1">Nucleus</location>
    </subcellularLocation>
</comment>
<keyword evidence="6" id="KW-0050">Antiport</keyword>
<feature type="compositionally biased region" description="Basic and acidic residues" evidence="22">
    <location>
        <begin position="94"/>
        <end position="110"/>
    </location>
</feature>
<evidence type="ECO:0000256" key="8">
    <source>
        <dbReference type="ARBA" id="ARBA00022824"/>
    </source>
</evidence>
<dbReference type="InterPro" id="IPR002524">
    <property type="entry name" value="Cation_efflux"/>
</dbReference>
<keyword evidence="9" id="KW-0862">Zinc</keyword>
<keyword evidence="13" id="KW-0406">Ion transport</keyword>
<evidence type="ECO:0000256" key="2">
    <source>
        <dbReference type="ARBA" id="ARBA00004225"/>
    </source>
</evidence>
<evidence type="ECO:0000256" key="6">
    <source>
        <dbReference type="ARBA" id="ARBA00022449"/>
    </source>
</evidence>
<proteinExistence type="inferred from homology"/>
<evidence type="ECO:0000313" key="25">
    <source>
        <dbReference type="EMBL" id="KAK6630252.1"/>
    </source>
</evidence>
<comment type="catalytic activity">
    <reaction evidence="21">
        <text>Zn(2+)(in) + 2 H(+)(out) = Zn(2+)(out) + 2 H(+)(in)</text>
        <dbReference type="Rhea" id="RHEA:72627"/>
        <dbReference type="ChEBI" id="CHEBI:15378"/>
        <dbReference type="ChEBI" id="CHEBI:29105"/>
    </reaction>
</comment>
<dbReference type="GO" id="GO:0031966">
    <property type="term" value="C:mitochondrial membrane"/>
    <property type="evidence" value="ECO:0007669"/>
    <property type="project" value="UniProtKB-SubCell"/>
</dbReference>
<dbReference type="Proteomes" id="UP001372834">
    <property type="component" value="Unassembled WGS sequence"/>
</dbReference>
<protein>
    <recommendedName>
        <fullName evidence="19">Proton-coupled zinc antiporter SLC30A9, mitochondrial</fullName>
    </recommendedName>
    <alternativeName>
        <fullName evidence="18">Solute carrier family 30 member 9</fullName>
    </alternativeName>
    <alternativeName>
        <fullName evidence="20">Zinc transporter 9</fullName>
    </alternativeName>
</protein>
<feature type="transmembrane region" description="Helical" evidence="23">
    <location>
        <begin position="620"/>
        <end position="642"/>
    </location>
</feature>
<evidence type="ECO:0000256" key="13">
    <source>
        <dbReference type="ARBA" id="ARBA00023065"/>
    </source>
</evidence>
<dbReference type="Gene3D" id="1.20.1510.10">
    <property type="entry name" value="Cation efflux protein transmembrane domain"/>
    <property type="match status" value="1"/>
</dbReference>
<keyword evidence="10" id="KW-0864">Zinc transport</keyword>
<name>A0AAN8NXS9_POLSC</name>
<comment type="caution">
    <text evidence="25">The sequence shown here is derived from an EMBL/GenBank/DDBJ whole genome shotgun (WGS) entry which is preliminary data.</text>
</comment>
<evidence type="ECO:0000256" key="14">
    <source>
        <dbReference type="ARBA" id="ARBA00023128"/>
    </source>
</evidence>
<accession>A0AAN8NXS9</accession>
<dbReference type="InterPro" id="IPR037129">
    <property type="entry name" value="XPA_sf"/>
</dbReference>
<feature type="transmembrane region" description="Helical" evidence="23">
    <location>
        <begin position="533"/>
        <end position="555"/>
    </location>
</feature>
<evidence type="ECO:0000313" key="26">
    <source>
        <dbReference type="Proteomes" id="UP001372834"/>
    </source>
</evidence>
<keyword evidence="17" id="KW-0539">Nucleus</keyword>
<dbReference type="GO" id="GO:0005783">
    <property type="term" value="C:endoplasmic reticulum"/>
    <property type="evidence" value="ECO:0007669"/>
    <property type="project" value="UniProtKB-SubCell"/>
</dbReference>
<dbReference type="InterPro" id="IPR058533">
    <property type="entry name" value="Cation_efflux_TM"/>
</dbReference>
<evidence type="ECO:0000256" key="9">
    <source>
        <dbReference type="ARBA" id="ARBA00022833"/>
    </source>
</evidence>
<dbReference type="InterPro" id="IPR040177">
    <property type="entry name" value="SLC30A9"/>
</dbReference>
<keyword evidence="11 23" id="KW-1133">Transmembrane helix</keyword>
<dbReference type="InterPro" id="IPR027469">
    <property type="entry name" value="Cation_efflux_TMD_sf"/>
</dbReference>
<keyword evidence="12" id="KW-0805">Transcription regulation</keyword>
<evidence type="ECO:0000256" key="5">
    <source>
        <dbReference type="ARBA" id="ARBA00022448"/>
    </source>
</evidence>
<dbReference type="PANTHER" id="PTHR13414:SF9">
    <property type="entry name" value="PROTON-COUPLED ZINC ANTIPORTER SLC30A9, MITOCHONDRIAL"/>
    <property type="match status" value="1"/>
</dbReference>
<evidence type="ECO:0000259" key="24">
    <source>
        <dbReference type="Pfam" id="PF01545"/>
    </source>
</evidence>
<feature type="domain" description="Cation efflux protein transmembrane" evidence="24">
    <location>
        <begin position="432"/>
        <end position="641"/>
    </location>
</feature>
<dbReference type="GO" id="GO:0005634">
    <property type="term" value="C:nucleus"/>
    <property type="evidence" value="ECO:0007669"/>
    <property type="project" value="UniProtKB-SubCell"/>
</dbReference>
<dbReference type="SUPFAM" id="SSF46955">
    <property type="entry name" value="Putative DNA-binding domain"/>
    <property type="match status" value="1"/>
</dbReference>
<keyword evidence="15 23" id="KW-0472">Membrane</keyword>
<evidence type="ECO:0000256" key="23">
    <source>
        <dbReference type="SAM" id="Phobius"/>
    </source>
</evidence>
<reference evidence="25 26" key="1">
    <citation type="submission" date="2023-10" db="EMBL/GenBank/DDBJ databases">
        <title>Genomes of two closely related lineages of the louse Polyplax serrata with different host specificities.</title>
        <authorList>
            <person name="Martinu J."/>
            <person name="Tarabai H."/>
            <person name="Stefka J."/>
            <person name="Hypsa V."/>
        </authorList>
    </citation>
    <scope>NUCLEOTIDE SEQUENCE [LARGE SCALE GENOMIC DNA]</scope>
    <source>
        <strain evidence="25">HR10_N</strain>
    </source>
</reference>
<evidence type="ECO:0000256" key="18">
    <source>
        <dbReference type="ARBA" id="ARBA00033405"/>
    </source>
</evidence>
<evidence type="ECO:0000256" key="10">
    <source>
        <dbReference type="ARBA" id="ARBA00022906"/>
    </source>
</evidence>
<keyword evidence="8" id="KW-0256">Endoplasmic reticulum</keyword>
<sequence>MLKCQSQIVAPLTKKLSVLRCDSGLRSPFGCSLHKKGAFLYLGNHKHLKKQLKGFKSDFFKDQKKFFWTSFCFLQNDKDDKPTNLELNAEKLSNEHKKLESNSEKSEKDNSCGSQGLEKNCGENDKINEYSVSEHKTVDGVGNIGDTIKSDSSNVAFNFKQSELNSVQEKSSANASVTVIPCNNKDPGKQTLGETNAVQKPETHSRTGDFACQSIKSDGKRQTFQLNLGPVTDDIKLDPPMVCFNDKRIVKAVATIPETPQNTLIEKARGILRKTASLKADEDGRIIKLINLGPPKHDTNLNLTRRRQTVDLNKCSTERNFITPVRAMTDFLLKPSDLEGLRKTKRRSPYENDPPITVYWRKDVEAKALDVWGSKENLLKEILKRDIERRRYQQNLFTVKRRLRDYRREQGRETEIKSEQNGLFGSSGKVVLTAIAINGTNFLFKMAACLYTGSHSMFSEAVHSLADTINQLILAYGIHKSVQRADSDHPYGYTNMRYVASLISGVGIFCVGSGLSFYHGFVGLTNPSDLPSFYWAYFVLAGSLASEGATLLVAFDSIRKGARKSEMSFSEYVWRGQDPSVNVVLLEDTAAVIGVAFAASCMGLSSYYNSHIPDAIGSFLVGGLLAGVASFIIYTNVAALVGRSIPQERLDKINAELESDVMIRAIHDVKGIDIGNSLVRYKAEMDFDGGELTRSYLDKQDLNQMLEEVKKMNTIDDLEEFMLKHGENIVDMMGGEIDRIELKLRKKHPEIRHCDLEIL</sequence>
<dbReference type="EMBL" id="JAWJWE010000012">
    <property type="protein sequence ID" value="KAK6630252.1"/>
    <property type="molecule type" value="Genomic_DNA"/>
</dbReference>
<evidence type="ECO:0000256" key="16">
    <source>
        <dbReference type="ARBA" id="ARBA00023163"/>
    </source>
</evidence>
<keyword evidence="14" id="KW-0496">Mitochondrion</keyword>
<dbReference type="SUPFAM" id="SSF161111">
    <property type="entry name" value="Cation efflux protein transmembrane domain-like"/>
    <property type="match status" value="1"/>
</dbReference>
<comment type="similarity">
    <text evidence="4">Belongs to the cation diffusion facilitator (CDF) transporter (TC 2.A.4) family. SLC30A subfamily.</text>
</comment>
<organism evidence="25 26">
    <name type="scientific">Polyplax serrata</name>
    <name type="common">Common mouse louse</name>
    <dbReference type="NCBI Taxonomy" id="468196"/>
    <lineage>
        <taxon>Eukaryota</taxon>
        <taxon>Metazoa</taxon>
        <taxon>Ecdysozoa</taxon>
        <taxon>Arthropoda</taxon>
        <taxon>Hexapoda</taxon>
        <taxon>Insecta</taxon>
        <taxon>Pterygota</taxon>
        <taxon>Neoptera</taxon>
        <taxon>Paraneoptera</taxon>
        <taxon>Psocodea</taxon>
        <taxon>Troctomorpha</taxon>
        <taxon>Phthiraptera</taxon>
        <taxon>Anoplura</taxon>
        <taxon>Polyplacidae</taxon>
        <taxon>Polyplax</taxon>
    </lineage>
</organism>
<evidence type="ECO:0000256" key="19">
    <source>
        <dbReference type="ARBA" id="ARBA00034845"/>
    </source>
</evidence>
<evidence type="ECO:0000256" key="3">
    <source>
        <dbReference type="ARBA" id="ARBA00004240"/>
    </source>
</evidence>
<dbReference type="Pfam" id="PF01545">
    <property type="entry name" value="Cation_efflux"/>
    <property type="match status" value="1"/>
</dbReference>
<dbReference type="Gene3D" id="3.90.530.10">
    <property type="entry name" value="XPA C-terminal domain"/>
    <property type="match status" value="1"/>
</dbReference>
<evidence type="ECO:0000256" key="7">
    <source>
        <dbReference type="ARBA" id="ARBA00022692"/>
    </source>
</evidence>
<dbReference type="CDD" id="cd21078">
    <property type="entry name" value="NTD_ZNT9"/>
    <property type="match status" value="1"/>
</dbReference>
<dbReference type="GO" id="GO:0008324">
    <property type="term" value="F:monoatomic cation transmembrane transporter activity"/>
    <property type="evidence" value="ECO:0007669"/>
    <property type="project" value="InterPro"/>
</dbReference>
<dbReference type="GO" id="GO:0006829">
    <property type="term" value="P:zinc ion transport"/>
    <property type="evidence" value="ECO:0007669"/>
    <property type="project" value="UniProtKB-KW"/>
</dbReference>
<evidence type="ECO:0000256" key="11">
    <source>
        <dbReference type="ARBA" id="ARBA00022989"/>
    </source>
</evidence>
<evidence type="ECO:0000256" key="15">
    <source>
        <dbReference type="ARBA" id="ARBA00023136"/>
    </source>
</evidence>
<keyword evidence="16" id="KW-0804">Transcription</keyword>
<feature type="transmembrane region" description="Helical" evidence="23">
    <location>
        <begin position="498"/>
        <end position="521"/>
    </location>
</feature>
<evidence type="ECO:0000256" key="4">
    <source>
        <dbReference type="ARBA" id="ARBA00008873"/>
    </source>
</evidence>
<dbReference type="AlphaFoldDB" id="A0AAN8NXS9"/>
<keyword evidence="7 23" id="KW-0812">Transmembrane</keyword>
<evidence type="ECO:0000256" key="12">
    <source>
        <dbReference type="ARBA" id="ARBA00023015"/>
    </source>
</evidence>
<dbReference type="PANTHER" id="PTHR13414">
    <property type="entry name" value="HUEL-CATION TRANSPORTER"/>
    <property type="match status" value="1"/>
</dbReference>
<evidence type="ECO:0000256" key="22">
    <source>
        <dbReference type="SAM" id="MobiDB-lite"/>
    </source>
</evidence>
<evidence type="ECO:0000256" key="20">
    <source>
        <dbReference type="ARBA" id="ARBA00034922"/>
    </source>
</evidence>
<gene>
    <name evidence="25" type="ORF">RUM43_014951</name>
</gene>
<dbReference type="GO" id="GO:0015297">
    <property type="term" value="F:antiporter activity"/>
    <property type="evidence" value="ECO:0007669"/>
    <property type="project" value="UniProtKB-KW"/>
</dbReference>